<organism evidence="3 4">
    <name type="scientific">Glossina pallidipes</name>
    <name type="common">Tsetse fly</name>
    <dbReference type="NCBI Taxonomy" id="7398"/>
    <lineage>
        <taxon>Eukaryota</taxon>
        <taxon>Metazoa</taxon>
        <taxon>Ecdysozoa</taxon>
        <taxon>Arthropoda</taxon>
        <taxon>Hexapoda</taxon>
        <taxon>Insecta</taxon>
        <taxon>Pterygota</taxon>
        <taxon>Neoptera</taxon>
        <taxon>Endopterygota</taxon>
        <taxon>Diptera</taxon>
        <taxon>Brachycera</taxon>
        <taxon>Muscomorpha</taxon>
        <taxon>Hippoboscoidea</taxon>
        <taxon>Glossinidae</taxon>
        <taxon>Glossina</taxon>
    </lineage>
</organism>
<dbReference type="SUPFAM" id="SSF51735">
    <property type="entry name" value="NAD(P)-binding Rossmann-fold domains"/>
    <property type="match status" value="1"/>
</dbReference>
<name>A0A1A9ZDP1_GLOPL</name>
<reference evidence="3" key="2">
    <citation type="submission" date="2020-05" db="UniProtKB">
        <authorList>
            <consortium name="EnsemblMetazoa"/>
        </authorList>
    </citation>
    <scope>IDENTIFICATION</scope>
    <source>
        <strain evidence="3">IAEA</strain>
    </source>
</reference>
<dbReference type="PANTHER" id="PTHR42687:SF1">
    <property type="entry name" value="L-THREONINE 3-DEHYDROGENASE, MITOCHONDRIAL"/>
    <property type="match status" value="1"/>
</dbReference>
<feature type="domain" description="NAD-dependent epimerase/dehydratase" evidence="2">
    <location>
        <begin position="129"/>
        <end position="233"/>
    </location>
</feature>
<keyword evidence="4" id="KW-1185">Reference proteome</keyword>
<evidence type="ECO:0000259" key="2">
    <source>
        <dbReference type="Pfam" id="PF01370"/>
    </source>
</evidence>
<dbReference type="InterPro" id="IPR036291">
    <property type="entry name" value="NAD(P)-bd_dom_sf"/>
</dbReference>
<protein>
    <recommendedName>
        <fullName evidence="2">NAD-dependent epimerase/dehydratase domain-containing protein</fullName>
    </recommendedName>
</protein>
<dbReference type="VEuPathDB" id="VectorBase:GPAI011506"/>
<dbReference type="AlphaFoldDB" id="A0A1A9ZDP1"/>
<evidence type="ECO:0000256" key="1">
    <source>
        <dbReference type="ARBA" id="ARBA00007637"/>
    </source>
</evidence>
<dbReference type="STRING" id="7398.A0A1A9ZDP1"/>
<evidence type="ECO:0000313" key="3">
    <source>
        <dbReference type="EnsemblMetazoa" id="GPAI011506-PA"/>
    </source>
</evidence>
<dbReference type="Proteomes" id="UP000092445">
    <property type="component" value="Unassembled WGS sequence"/>
</dbReference>
<dbReference type="GO" id="GO:0008743">
    <property type="term" value="F:L-threonine 3-dehydrogenase activity"/>
    <property type="evidence" value="ECO:0007669"/>
    <property type="project" value="TreeGrafter"/>
</dbReference>
<evidence type="ECO:0000313" key="4">
    <source>
        <dbReference type="Proteomes" id="UP000092445"/>
    </source>
</evidence>
<feature type="domain" description="NAD-dependent epimerase/dehydratase" evidence="2">
    <location>
        <begin position="43"/>
        <end position="124"/>
    </location>
</feature>
<dbReference type="PANTHER" id="PTHR42687">
    <property type="entry name" value="L-THREONINE 3-DEHYDROGENASE"/>
    <property type="match status" value="1"/>
</dbReference>
<reference evidence="4" key="1">
    <citation type="submission" date="2014-03" db="EMBL/GenBank/DDBJ databases">
        <authorList>
            <person name="Aksoy S."/>
            <person name="Warren W."/>
            <person name="Wilson R.K."/>
        </authorList>
    </citation>
    <scope>NUCLEOTIDE SEQUENCE [LARGE SCALE GENOMIC DNA]</scope>
    <source>
        <strain evidence="4">IAEA</strain>
    </source>
</reference>
<comment type="similarity">
    <text evidence="1">Belongs to the NAD(P)-dependent epimerase/dehydratase family.</text>
</comment>
<sequence>MFRKCVTTLVQNTFCSGTSTPIIKEICQRSIHNTTGLLRPPKILITGGLGQLGTECAKLLRAQYGSENVILSDIIKPNQAAVESGPYIFADILDFKGLQKIVVDHRVDWLIHFSALLSAVGEQNVPLAIQRPRTIYGVSKVHAELIGEYYYHKFGLDFRCLRFPGVISSDPPGGGTTDYAVAIFHEALRTGKYTCYLKPNTRLPMMYIEDCLRALHEFMCAPDDKLKRRVYNVTAMSFTPEELVECLSKYVPNLHVNYKPDNRQLIADSWPQVFDDSEARRDWNWQHKYDLNNLVDFMVKDVQENYINAVNGSDTRATIKI</sequence>
<proteinExistence type="inferred from homology"/>
<accession>A0A1A9ZDP1</accession>
<dbReference type="InterPro" id="IPR051225">
    <property type="entry name" value="NAD(P)_epim/dehydratase"/>
</dbReference>
<dbReference type="EnsemblMetazoa" id="GPAI011506-RA">
    <property type="protein sequence ID" value="GPAI011506-PA"/>
    <property type="gene ID" value="GPAI011506"/>
</dbReference>
<dbReference type="GO" id="GO:0006567">
    <property type="term" value="P:L-threonine catabolic process"/>
    <property type="evidence" value="ECO:0007669"/>
    <property type="project" value="TreeGrafter"/>
</dbReference>
<dbReference type="Pfam" id="PF01370">
    <property type="entry name" value="Epimerase"/>
    <property type="match status" value="2"/>
</dbReference>
<dbReference type="InterPro" id="IPR001509">
    <property type="entry name" value="Epimerase_deHydtase"/>
</dbReference>
<dbReference type="Gene3D" id="3.40.50.720">
    <property type="entry name" value="NAD(P)-binding Rossmann-like Domain"/>
    <property type="match status" value="2"/>
</dbReference>